<evidence type="ECO:0000313" key="2">
    <source>
        <dbReference type="Proteomes" id="UP000024635"/>
    </source>
</evidence>
<dbReference type="EMBL" id="JARK01001424">
    <property type="protein sequence ID" value="EYC04365.1"/>
    <property type="molecule type" value="Genomic_DNA"/>
</dbReference>
<keyword evidence="2" id="KW-1185">Reference proteome</keyword>
<accession>A0A016TNM1</accession>
<dbReference type="AlphaFoldDB" id="A0A016TNM1"/>
<protein>
    <submittedName>
        <fullName evidence="1">Uncharacterized protein</fullName>
    </submittedName>
</protein>
<gene>
    <name evidence="1" type="primary">Acey_s0088.g2162</name>
    <name evidence="1" type="ORF">Y032_0088g2162</name>
</gene>
<proteinExistence type="predicted"/>
<dbReference type="Proteomes" id="UP000024635">
    <property type="component" value="Unassembled WGS sequence"/>
</dbReference>
<reference evidence="2" key="1">
    <citation type="journal article" date="2015" name="Nat. Genet.">
        <title>The genome and transcriptome of the zoonotic hookworm Ancylostoma ceylanicum identify infection-specific gene families.</title>
        <authorList>
            <person name="Schwarz E.M."/>
            <person name="Hu Y."/>
            <person name="Antoshechkin I."/>
            <person name="Miller M.M."/>
            <person name="Sternberg P.W."/>
            <person name="Aroian R.V."/>
        </authorList>
    </citation>
    <scope>NUCLEOTIDE SEQUENCE</scope>
    <source>
        <strain evidence="2">HY135</strain>
    </source>
</reference>
<name>A0A016TNM1_9BILA</name>
<evidence type="ECO:0000313" key="1">
    <source>
        <dbReference type="EMBL" id="EYC04365.1"/>
    </source>
</evidence>
<sequence length="69" mass="7745">MLPGPKEQVGQRLLRYRSHSSPSSCQTCTKHHACRGAVDICEELKQELSPSKKGKKTEDIGLFLYSINK</sequence>
<comment type="caution">
    <text evidence="1">The sequence shown here is derived from an EMBL/GenBank/DDBJ whole genome shotgun (WGS) entry which is preliminary data.</text>
</comment>
<organism evidence="1 2">
    <name type="scientific">Ancylostoma ceylanicum</name>
    <dbReference type="NCBI Taxonomy" id="53326"/>
    <lineage>
        <taxon>Eukaryota</taxon>
        <taxon>Metazoa</taxon>
        <taxon>Ecdysozoa</taxon>
        <taxon>Nematoda</taxon>
        <taxon>Chromadorea</taxon>
        <taxon>Rhabditida</taxon>
        <taxon>Rhabditina</taxon>
        <taxon>Rhabditomorpha</taxon>
        <taxon>Strongyloidea</taxon>
        <taxon>Ancylostomatidae</taxon>
        <taxon>Ancylostomatinae</taxon>
        <taxon>Ancylostoma</taxon>
    </lineage>
</organism>